<evidence type="ECO:0000256" key="2">
    <source>
        <dbReference type="ARBA" id="ARBA00023306"/>
    </source>
</evidence>
<dbReference type="InterPro" id="IPR007587">
    <property type="entry name" value="SAPS"/>
</dbReference>
<reference evidence="6" key="1">
    <citation type="submission" date="2016-05" db="EMBL/GenBank/DDBJ databases">
        <title>Comparative genomics of biotechnologically important yeasts.</title>
        <authorList>
            <consortium name="DOE Joint Genome Institute"/>
            <person name="Riley R."/>
            <person name="Haridas S."/>
            <person name="Wolfe K.H."/>
            <person name="Lopes M.R."/>
            <person name="Hittinger C.T."/>
            <person name="Goker M."/>
            <person name="Salamov A."/>
            <person name="Wisecaver J."/>
            <person name="Long T.M."/>
            <person name="Aerts A.L."/>
            <person name="Barry K."/>
            <person name="Choi C."/>
            <person name="Clum A."/>
            <person name="Coughlan A.Y."/>
            <person name="Deshpande S."/>
            <person name="Douglass A.P."/>
            <person name="Hanson S.J."/>
            <person name="Klenk H.-P."/>
            <person name="Labutti K."/>
            <person name="Lapidus A."/>
            <person name="Lindquist E."/>
            <person name="Lipzen A."/>
            <person name="Meier-Kolthoff J.P."/>
            <person name="Ohm R.A."/>
            <person name="Otillar R.P."/>
            <person name="Pangilinan J."/>
            <person name="Peng Y."/>
            <person name="Rokas A."/>
            <person name="Rosa C.A."/>
            <person name="Scheuner C."/>
            <person name="Sibirny A.A."/>
            <person name="Slot J.C."/>
            <person name="Stielow J.B."/>
            <person name="Sun H."/>
            <person name="Kurtzman C.P."/>
            <person name="Blackwell M."/>
            <person name="Grigoriev I.V."/>
            <person name="Jeffries T.W."/>
        </authorList>
    </citation>
    <scope>NUCLEOTIDE SEQUENCE [LARGE SCALE GENOMIC DNA]</scope>
    <source>
        <strain evidence="6">NRRL Y-17324</strain>
    </source>
</reference>
<dbReference type="STRING" id="984487.A0A1E4SKL7"/>
<evidence type="ECO:0000256" key="1">
    <source>
        <dbReference type="ARBA" id="ARBA00006180"/>
    </source>
</evidence>
<feature type="compositionally biased region" description="Acidic residues" evidence="4">
    <location>
        <begin position="782"/>
        <end position="793"/>
    </location>
</feature>
<dbReference type="Proteomes" id="UP000094285">
    <property type="component" value="Unassembled WGS sequence"/>
</dbReference>
<evidence type="ECO:0000256" key="4">
    <source>
        <dbReference type="SAM" id="MobiDB-lite"/>
    </source>
</evidence>
<keyword evidence="3" id="KW-0175">Coiled coil</keyword>
<sequence length="933" mass="106099">MSFWPFSNGLNNNTQLQKFLDSVQDFSTVTVDDLVGDPTLAEELLNEFHNIKGNFNNKQTSFQFLQSLDTATAANGSANSDVVSLASSTNENTTTKDGRGVKLLELLLQPHILNGFLDYLVSSVDFFYEQGLKDEEALQKLIRELEDKVDSNLDNQIEIEEDEHENPPATESEIDGESDPKAEVESKDDKIRRCIQTSSDILSIDLWIILNRIIETPIIMSKLWLILFLPNLKESSPSVSYLIHILDQLMDTNSIELLNFIRRQPNLVDTFLAKIEIPMLMDFFLRIIQTDKPDSPTGILETLSLQNLIPKLIEILKPDPSQFESELDDTFASENENRKIPNHELFFKQTAATDFIKALITISSNTALAVVLETNIGPNQLTRELVSPKIITTMIRDIMLYKGPETSYGYQSNKHGINNCVGIIIELIRKNNSDYDLNCGSYSSMLNNADNGTGEINSYIMFQWLKDFEQNPPSPRDPINLGEMLRIFSDHLVSLAGLVTMEVSSKEKLGFTKFKISELIAELLHCSNMILLNSKKIKSIIKIRDHIRSQQNKRLKNALNESIIFESSGDLSVNDVTNGLDDVSLDDIHFEDGDEDYSKVLEALKTDHYEDDSEDEEPTISPENPFVCEKRDQAIRGNPCIGDYFKIKLIDLGLLLDIILKFTKFPWHNFFHNVVFDLIQQIFNGKLNSYNSFLIVELFKPEKCDLTELIVSSYKTDESPRPGYMGHIILISEEVVKFTSLYKPDLISPIIVKAILSDNWEWFVNDILLKTRETYNVVLGAEPEDGEQDEDPKELEHERDYGFDSSTVGYLDLDSYENDADDTDTPLNDKNTIILGDKSNHYLFINDHGNNKGDGDDEDDHMEEIHMPDVRVQNMSPSGNLSSNLDEDEEDEDQDEFQDSYQDNEFLDNLSGSSSSDEEADLNELRRVPKHND</sequence>
<comment type="similarity">
    <text evidence="1">Belongs to the SAPS family.</text>
</comment>
<dbReference type="GeneID" id="30984793"/>
<name>A0A1E4SKL7_9ASCO</name>
<dbReference type="RefSeq" id="XP_020065152.1">
    <property type="nucleotide sequence ID" value="XM_020210657.1"/>
</dbReference>
<dbReference type="AlphaFoldDB" id="A0A1E4SKL7"/>
<evidence type="ECO:0000256" key="3">
    <source>
        <dbReference type="SAM" id="Coils"/>
    </source>
</evidence>
<proteinExistence type="inferred from homology"/>
<feature type="compositionally biased region" description="Polar residues" evidence="4">
    <location>
        <begin position="873"/>
        <end position="884"/>
    </location>
</feature>
<evidence type="ECO:0000313" key="5">
    <source>
        <dbReference type="EMBL" id="ODV80030.1"/>
    </source>
</evidence>
<dbReference type="GO" id="GO:0005634">
    <property type="term" value="C:nucleus"/>
    <property type="evidence" value="ECO:0007669"/>
    <property type="project" value="TreeGrafter"/>
</dbReference>
<dbReference type="OrthoDB" id="295029at2759"/>
<dbReference type="GO" id="GO:0019888">
    <property type="term" value="F:protein phosphatase regulator activity"/>
    <property type="evidence" value="ECO:0007669"/>
    <property type="project" value="TreeGrafter"/>
</dbReference>
<dbReference type="EMBL" id="KV453911">
    <property type="protein sequence ID" value="ODV80030.1"/>
    <property type="molecule type" value="Genomic_DNA"/>
</dbReference>
<feature type="region of interest" description="Disordered" evidence="4">
    <location>
        <begin position="158"/>
        <end position="189"/>
    </location>
</feature>
<dbReference type="PANTHER" id="PTHR12634:SF8">
    <property type="entry name" value="FIERY MOUNTAIN, ISOFORM D"/>
    <property type="match status" value="1"/>
</dbReference>
<feature type="coiled-coil region" evidence="3">
    <location>
        <begin position="128"/>
        <end position="155"/>
    </location>
</feature>
<keyword evidence="2" id="KW-0131">Cell cycle</keyword>
<organism evidence="5 6">
    <name type="scientific">Suhomyces tanzawaensis NRRL Y-17324</name>
    <dbReference type="NCBI Taxonomy" id="984487"/>
    <lineage>
        <taxon>Eukaryota</taxon>
        <taxon>Fungi</taxon>
        <taxon>Dikarya</taxon>
        <taxon>Ascomycota</taxon>
        <taxon>Saccharomycotina</taxon>
        <taxon>Pichiomycetes</taxon>
        <taxon>Debaryomycetaceae</taxon>
        <taxon>Suhomyces</taxon>
    </lineage>
</organism>
<feature type="compositionally biased region" description="Basic and acidic residues" evidence="4">
    <location>
        <begin position="178"/>
        <end position="189"/>
    </location>
</feature>
<accession>A0A1E4SKL7</accession>
<dbReference type="GO" id="GO:0019903">
    <property type="term" value="F:protein phosphatase binding"/>
    <property type="evidence" value="ECO:0007669"/>
    <property type="project" value="InterPro"/>
</dbReference>
<dbReference type="PANTHER" id="PTHR12634">
    <property type="entry name" value="SIT4 YEAST -ASSOCIATING PROTEIN-RELATED"/>
    <property type="match status" value="1"/>
</dbReference>
<dbReference type="GO" id="GO:0005829">
    <property type="term" value="C:cytosol"/>
    <property type="evidence" value="ECO:0007669"/>
    <property type="project" value="TreeGrafter"/>
</dbReference>
<feature type="region of interest" description="Disordered" evidence="4">
    <location>
        <begin position="780"/>
        <end position="806"/>
    </location>
</feature>
<protein>
    <submittedName>
        <fullName evidence="5">SAPS-domain-containing protein</fullName>
    </submittedName>
</protein>
<feature type="region of interest" description="Disordered" evidence="4">
    <location>
        <begin position="869"/>
        <end position="933"/>
    </location>
</feature>
<gene>
    <name evidence="5" type="ORF">CANTADRAFT_5707</name>
</gene>
<feature type="compositionally biased region" description="Acidic residues" evidence="4">
    <location>
        <begin position="885"/>
        <end position="898"/>
    </location>
</feature>
<evidence type="ECO:0000313" key="6">
    <source>
        <dbReference type="Proteomes" id="UP000094285"/>
    </source>
</evidence>
<keyword evidence="6" id="KW-1185">Reference proteome</keyword>
<dbReference type="Pfam" id="PF04499">
    <property type="entry name" value="SAPS"/>
    <property type="match status" value="1"/>
</dbReference>
<feature type="compositionally biased region" description="Basic and acidic residues" evidence="4">
    <location>
        <begin position="923"/>
        <end position="933"/>
    </location>
</feature>